<evidence type="ECO:0000313" key="2">
    <source>
        <dbReference type="EMBL" id="QHT16572.1"/>
    </source>
</evidence>
<dbReference type="EMBL" id="MN739626">
    <property type="protein sequence ID" value="QHT16572.1"/>
    <property type="molecule type" value="Genomic_DNA"/>
</dbReference>
<feature type="transmembrane region" description="Helical" evidence="1">
    <location>
        <begin position="12"/>
        <end position="33"/>
    </location>
</feature>
<keyword evidence="1" id="KW-1133">Transmembrane helix</keyword>
<keyword evidence="1" id="KW-0812">Transmembrane</keyword>
<accession>A0A6C0DJN9</accession>
<name>A0A6C0DJN9_9ZZZZ</name>
<organism evidence="2">
    <name type="scientific">viral metagenome</name>
    <dbReference type="NCBI Taxonomy" id="1070528"/>
    <lineage>
        <taxon>unclassified sequences</taxon>
        <taxon>metagenomes</taxon>
        <taxon>organismal metagenomes</taxon>
    </lineage>
</organism>
<feature type="transmembrane region" description="Helical" evidence="1">
    <location>
        <begin position="110"/>
        <end position="128"/>
    </location>
</feature>
<feature type="transmembrane region" description="Helical" evidence="1">
    <location>
        <begin position="149"/>
        <end position="165"/>
    </location>
</feature>
<reference evidence="2" key="1">
    <citation type="journal article" date="2020" name="Nature">
        <title>Giant virus diversity and host interactions through global metagenomics.</title>
        <authorList>
            <person name="Schulz F."/>
            <person name="Roux S."/>
            <person name="Paez-Espino D."/>
            <person name="Jungbluth S."/>
            <person name="Walsh D.A."/>
            <person name="Denef V.J."/>
            <person name="McMahon K.D."/>
            <person name="Konstantinidis K.T."/>
            <person name="Eloe-Fadrosh E.A."/>
            <person name="Kyrpides N.C."/>
            <person name="Woyke T."/>
        </authorList>
    </citation>
    <scope>NUCLEOTIDE SEQUENCE</scope>
    <source>
        <strain evidence="2">GVMAG-M-3300023174-189</strain>
    </source>
</reference>
<keyword evidence="1" id="KW-0472">Membrane</keyword>
<protein>
    <recommendedName>
        <fullName evidence="3">Hint domain-containing protein</fullName>
    </recommendedName>
</protein>
<sequence length="460" mass="51860">MDQTTTPVIKEYPVPYLLFTLLLVVCFGLFFGLENTASMIDIQMNWSKYRCQPQMMPLAGLFGYSVNENFEFCLQQIIQETTKGITGPFATGMFGFSNILMNLMNSANSFRTMIATLVGGVIKIVNEFKARMTAMMGRVKLTASRMKTLMYRVYGTMFAVIYMGISAQTGISNFGDTFIFKFIDAFCFPPEQVITLQSGETYPISEIKVNDILQGGHKVETVYKFFSDGQEMVEFTHPLDKDQIQVSSNHFIKYNGKWIMAKDHPEAKAIGGWSGGLERPLYCLTTDDHLLPVGPYMFADYDETDEANADTQAWVDKSLNGKIRKEKPVSELSYEVGLPASTMIKTLTGYKPLYEIQLGDKITERDTVVGIQCSETKEFCRLSSTQRITKGSLIWNEEKGEWLRAYSFLPDAPSNNTEVIALFVSPGAKYEIMGGHVIRDAMEVYSPDTKKLYADSLLKR</sequence>
<evidence type="ECO:0008006" key="3">
    <source>
        <dbReference type="Google" id="ProtNLM"/>
    </source>
</evidence>
<dbReference type="SUPFAM" id="SSF51294">
    <property type="entry name" value="Hedgehog/intein (Hint) domain"/>
    <property type="match status" value="1"/>
</dbReference>
<dbReference type="InterPro" id="IPR036844">
    <property type="entry name" value="Hint_dom_sf"/>
</dbReference>
<dbReference type="AlphaFoldDB" id="A0A6C0DJN9"/>
<evidence type="ECO:0000256" key="1">
    <source>
        <dbReference type="SAM" id="Phobius"/>
    </source>
</evidence>
<proteinExistence type="predicted"/>